<keyword evidence="2" id="KW-1003">Cell membrane</keyword>
<dbReference type="AlphaFoldDB" id="A0A5N0T6U1"/>
<feature type="coiled-coil region" evidence="7">
    <location>
        <begin position="52"/>
        <end position="125"/>
    </location>
</feature>
<reference evidence="11 12" key="1">
    <citation type="submission" date="2019-09" db="EMBL/GenBank/DDBJ databases">
        <title>Wenzhouxiangella sp. Genome sequencing and assembly.</title>
        <authorList>
            <person name="Zhang R."/>
        </authorList>
    </citation>
    <scope>NUCLEOTIDE SEQUENCE [LARGE SCALE GENOMIC DNA]</scope>
    <source>
        <strain evidence="11 12">W260</strain>
    </source>
</reference>
<evidence type="ECO:0000256" key="9">
    <source>
        <dbReference type="SAM" id="SignalP"/>
    </source>
</evidence>
<evidence type="ECO:0000256" key="2">
    <source>
        <dbReference type="ARBA" id="ARBA00022475"/>
    </source>
</evidence>
<gene>
    <name evidence="11" type="ORF">F3N42_13830</name>
</gene>
<dbReference type="EMBL" id="VYXP01000010">
    <property type="protein sequence ID" value="KAA9129857.1"/>
    <property type="molecule type" value="Genomic_DNA"/>
</dbReference>
<feature type="transmembrane region" description="Helical" evidence="8">
    <location>
        <begin position="278"/>
        <end position="299"/>
    </location>
</feature>
<name>A0A5N0T6U1_9GAMM</name>
<keyword evidence="3 8" id="KW-0812">Transmembrane</keyword>
<evidence type="ECO:0000256" key="4">
    <source>
        <dbReference type="ARBA" id="ARBA00022989"/>
    </source>
</evidence>
<comment type="caution">
    <text evidence="11">The sequence shown here is derived from an EMBL/GenBank/DDBJ whole genome shotgun (WGS) entry which is preliminary data.</text>
</comment>
<dbReference type="RefSeq" id="WP_150865078.1">
    <property type="nucleotide sequence ID" value="NZ_VYXP01000010.1"/>
</dbReference>
<keyword evidence="6" id="KW-0653">Protein transport</keyword>
<feature type="signal peptide" evidence="9">
    <location>
        <begin position="1"/>
        <end position="25"/>
    </location>
</feature>
<sequence>MKLASHYLTRAGLAAGLLFTASAWAQDEAAPAQPAPEPVPPVNPTEALDQLKAAYQKEYAFLNAQLRDLQKRVADFEAQASNDESTKEAQIDRVEGEWIGLQSEAERMQALMTDAQRELEGVDDARTTLEATFLQADSTLEPYGVEELGSEAYLSSPDGERIGTVFGHAVRLLDQVGTMHTKPGAYFLRDGTEVQGEIVRVGNIAAYGHSAQGSGALAPAGEGRLKVWSVPAEATADALAAGSRPDQLGIFLFENETRAIEEKEGKTILSVINSGGTIGWIIVGLGILALVLVVLRFFFLRGASASTSKIVDSVGGKVRAGDIDGALEACKNFKGSTARVVGAAVRNLERDRDHLEDIISEAILHESSHLNRFGAIILVIAAVAPLLGLLGTVTGMITTFDIITEFGTGDPKLLSGGISIALVTTELGLAVAIPALLFGNVLSGWAESIKDGMEKGALRVINQFKEHRRTA</sequence>
<proteinExistence type="inferred from homology"/>
<accession>A0A5N0T6U1</accession>
<keyword evidence="11" id="KW-0282">Flagellum</keyword>
<evidence type="ECO:0000256" key="1">
    <source>
        <dbReference type="ARBA" id="ARBA00004651"/>
    </source>
</evidence>
<dbReference type="GO" id="GO:0017038">
    <property type="term" value="P:protein import"/>
    <property type="evidence" value="ECO:0007669"/>
    <property type="project" value="TreeGrafter"/>
</dbReference>
<keyword evidence="9" id="KW-0732">Signal</keyword>
<feature type="transmembrane region" description="Helical" evidence="8">
    <location>
        <begin position="373"/>
        <end position="397"/>
    </location>
</feature>
<feature type="transmembrane region" description="Helical" evidence="8">
    <location>
        <begin position="417"/>
        <end position="442"/>
    </location>
</feature>
<evidence type="ECO:0000259" key="10">
    <source>
        <dbReference type="Pfam" id="PF01618"/>
    </source>
</evidence>
<keyword evidence="12" id="KW-1185">Reference proteome</keyword>
<evidence type="ECO:0000313" key="12">
    <source>
        <dbReference type="Proteomes" id="UP000325372"/>
    </source>
</evidence>
<comment type="similarity">
    <text evidence="6">Belongs to the exbB/tolQ family.</text>
</comment>
<comment type="subcellular location">
    <subcellularLocation>
        <location evidence="1">Cell membrane</location>
        <topology evidence="1">Multi-pass membrane protein</topology>
    </subcellularLocation>
    <subcellularLocation>
        <location evidence="6">Membrane</location>
        <topology evidence="6">Multi-pass membrane protein</topology>
    </subcellularLocation>
</comment>
<evidence type="ECO:0000256" key="5">
    <source>
        <dbReference type="ARBA" id="ARBA00023136"/>
    </source>
</evidence>
<feature type="chain" id="PRO_5024356720" evidence="9">
    <location>
        <begin position="26"/>
        <end position="471"/>
    </location>
</feature>
<evidence type="ECO:0000256" key="8">
    <source>
        <dbReference type="SAM" id="Phobius"/>
    </source>
</evidence>
<dbReference type="PANTHER" id="PTHR30625">
    <property type="entry name" value="PROTEIN TOLQ"/>
    <property type="match status" value="1"/>
</dbReference>
<dbReference type="Pfam" id="PF01618">
    <property type="entry name" value="MotA_ExbB"/>
    <property type="match status" value="1"/>
</dbReference>
<evidence type="ECO:0000256" key="7">
    <source>
        <dbReference type="SAM" id="Coils"/>
    </source>
</evidence>
<dbReference type="InterPro" id="IPR050790">
    <property type="entry name" value="ExbB/TolQ_transport"/>
</dbReference>
<protein>
    <submittedName>
        <fullName evidence="11">Flagellar motor protein MotA</fullName>
    </submittedName>
</protein>
<evidence type="ECO:0000256" key="6">
    <source>
        <dbReference type="RuleBase" id="RU004057"/>
    </source>
</evidence>
<dbReference type="Proteomes" id="UP000325372">
    <property type="component" value="Unassembled WGS sequence"/>
</dbReference>
<evidence type="ECO:0000256" key="3">
    <source>
        <dbReference type="ARBA" id="ARBA00022692"/>
    </source>
</evidence>
<dbReference type="PANTHER" id="PTHR30625:SF11">
    <property type="entry name" value="MOTA_TOLQ_EXBB PROTON CHANNEL DOMAIN-CONTAINING PROTEIN"/>
    <property type="match status" value="1"/>
</dbReference>
<keyword evidence="11" id="KW-0969">Cilium</keyword>
<keyword evidence="7" id="KW-0175">Coiled coil</keyword>
<keyword evidence="4 8" id="KW-1133">Transmembrane helix</keyword>
<keyword evidence="6" id="KW-0813">Transport</keyword>
<evidence type="ECO:0000313" key="11">
    <source>
        <dbReference type="EMBL" id="KAA9129857.1"/>
    </source>
</evidence>
<dbReference type="GO" id="GO:0005886">
    <property type="term" value="C:plasma membrane"/>
    <property type="evidence" value="ECO:0007669"/>
    <property type="project" value="UniProtKB-SubCell"/>
</dbReference>
<feature type="domain" description="MotA/TolQ/ExbB proton channel" evidence="10">
    <location>
        <begin position="338"/>
        <end position="454"/>
    </location>
</feature>
<dbReference type="InterPro" id="IPR002898">
    <property type="entry name" value="MotA_ExbB_proton_chnl"/>
</dbReference>
<organism evidence="11 12">
    <name type="scientific">Marinihelvus fidelis</name>
    <dbReference type="NCBI Taxonomy" id="2613842"/>
    <lineage>
        <taxon>Bacteria</taxon>
        <taxon>Pseudomonadati</taxon>
        <taxon>Pseudomonadota</taxon>
        <taxon>Gammaproteobacteria</taxon>
        <taxon>Chromatiales</taxon>
        <taxon>Wenzhouxiangellaceae</taxon>
        <taxon>Marinihelvus</taxon>
    </lineage>
</organism>
<keyword evidence="11" id="KW-0966">Cell projection</keyword>
<keyword evidence="5 8" id="KW-0472">Membrane</keyword>